<feature type="compositionally biased region" description="Polar residues" evidence="1">
    <location>
        <begin position="38"/>
        <end position="48"/>
    </location>
</feature>
<feature type="compositionally biased region" description="Basic residues" evidence="1">
    <location>
        <begin position="326"/>
        <end position="335"/>
    </location>
</feature>
<feature type="region of interest" description="Disordered" evidence="1">
    <location>
        <begin position="165"/>
        <end position="381"/>
    </location>
</feature>
<dbReference type="AlphaFoldDB" id="A0A1X2HUD8"/>
<evidence type="ECO:0000256" key="1">
    <source>
        <dbReference type="SAM" id="MobiDB-lite"/>
    </source>
</evidence>
<feature type="compositionally biased region" description="Low complexity" evidence="1">
    <location>
        <begin position="263"/>
        <end position="274"/>
    </location>
</feature>
<sequence length="397" mass="43927">MSNASSSIEFFLHPPSPPRPEEELPILPPVRSLLGDSPQLSAENSAFYSQQQHHHSFDQHTPTEELPSLRLPSLRKTSVEHPALTLTIPSEPIISPCTSPASSPFPQLDTPQSSPRSAHLSLLLPPPTNTRRRSRSTSSSPSYWSHRRLSDPPLYSAFDLDRSPSSFCSGSSVSSVSSSSCWQRPQSASPSLSPSPPPQQSHYQPLMRAQSSEPPQQQPYVAKRKRGRPPNSLRQTSPRDSWTFVTPTVWDVKRTVHHDDDASSATSAATANSSQPPAPDDMMVVLWPEAPASSGAEAHLDGQSSIHKNHNRTFTSTRMDNTLSMPKKKRGRKPKVQLAGNSCFVWRDLTARRGPNRKKANQQQQQQQRQRQQQQQESLAAVASRVKDLKLVDSSSS</sequence>
<evidence type="ECO:0000313" key="3">
    <source>
        <dbReference type="Proteomes" id="UP000242180"/>
    </source>
</evidence>
<reference evidence="2 3" key="1">
    <citation type="submission" date="2016-07" db="EMBL/GenBank/DDBJ databases">
        <title>Pervasive Adenine N6-methylation of Active Genes in Fungi.</title>
        <authorList>
            <consortium name="DOE Joint Genome Institute"/>
            <person name="Mondo S.J."/>
            <person name="Dannebaum R.O."/>
            <person name="Kuo R.C."/>
            <person name="Labutti K."/>
            <person name="Haridas S."/>
            <person name="Kuo A."/>
            <person name="Salamov A."/>
            <person name="Ahrendt S.R."/>
            <person name="Lipzen A."/>
            <person name="Sullivan W."/>
            <person name="Andreopoulos W.B."/>
            <person name="Clum A."/>
            <person name="Lindquist E."/>
            <person name="Daum C."/>
            <person name="Ramamoorthy G.K."/>
            <person name="Gryganskyi A."/>
            <person name="Culley D."/>
            <person name="Magnuson J.K."/>
            <person name="James T.Y."/>
            <person name="O'Malley M.A."/>
            <person name="Stajich J.E."/>
            <person name="Spatafora J.W."/>
            <person name="Visel A."/>
            <person name="Grigoriev I.V."/>
        </authorList>
    </citation>
    <scope>NUCLEOTIDE SEQUENCE [LARGE SCALE GENOMIC DNA]</scope>
    <source>
        <strain evidence="2 3">NRRL 2496</strain>
    </source>
</reference>
<feature type="compositionally biased region" description="Polar residues" evidence="1">
    <location>
        <begin position="232"/>
        <end position="246"/>
    </location>
</feature>
<dbReference type="OMA" id="QIEFFLH"/>
<accession>A0A1X2HUD8</accession>
<gene>
    <name evidence="2" type="ORF">BCR43DRAFT_510270</name>
</gene>
<feature type="compositionally biased region" description="Low complexity" evidence="1">
    <location>
        <begin position="362"/>
        <end position="376"/>
    </location>
</feature>
<comment type="caution">
    <text evidence="2">The sequence shown here is derived from an EMBL/GenBank/DDBJ whole genome shotgun (WGS) entry which is preliminary data.</text>
</comment>
<feature type="compositionally biased region" description="Basic and acidic residues" evidence="1">
    <location>
        <begin position="251"/>
        <end position="261"/>
    </location>
</feature>
<feature type="compositionally biased region" description="Polar residues" evidence="1">
    <location>
        <begin position="96"/>
        <end position="116"/>
    </location>
</feature>
<organism evidence="2 3">
    <name type="scientific">Syncephalastrum racemosum</name>
    <name type="common">Filamentous fungus</name>
    <dbReference type="NCBI Taxonomy" id="13706"/>
    <lineage>
        <taxon>Eukaryota</taxon>
        <taxon>Fungi</taxon>
        <taxon>Fungi incertae sedis</taxon>
        <taxon>Mucoromycota</taxon>
        <taxon>Mucoromycotina</taxon>
        <taxon>Mucoromycetes</taxon>
        <taxon>Mucorales</taxon>
        <taxon>Syncephalastraceae</taxon>
        <taxon>Syncephalastrum</taxon>
    </lineage>
</organism>
<proteinExistence type="predicted"/>
<dbReference type="OrthoDB" id="2286658at2759"/>
<feature type="compositionally biased region" description="Polar residues" evidence="1">
    <location>
        <begin position="209"/>
        <end position="219"/>
    </location>
</feature>
<name>A0A1X2HUD8_SYNRA</name>
<feature type="compositionally biased region" description="Polar residues" evidence="1">
    <location>
        <begin position="302"/>
        <end position="324"/>
    </location>
</feature>
<feature type="region of interest" description="Disordered" evidence="1">
    <location>
        <begin position="1"/>
        <end position="149"/>
    </location>
</feature>
<keyword evidence="3" id="KW-1185">Reference proteome</keyword>
<dbReference type="InParanoid" id="A0A1X2HUD8"/>
<dbReference type="Proteomes" id="UP000242180">
    <property type="component" value="Unassembled WGS sequence"/>
</dbReference>
<feature type="compositionally biased region" description="Low complexity" evidence="1">
    <location>
        <begin position="165"/>
        <end position="192"/>
    </location>
</feature>
<protein>
    <submittedName>
        <fullName evidence="2">Uncharacterized protein</fullName>
    </submittedName>
</protein>
<evidence type="ECO:0000313" key="2">
    <source>
        <dbReference type="EMBL" id="ORZ03179.1"/>
    </source>
</evidence>
<dbReference type="EMBL" id="MCGN01000001">
    <property type="protein sequence ID" value="ORZ03179.1"/>
    <property type="molecule type" value="Genomic_DNA"/>
</dbReference>